<keyword evidence="3" id="KW-0223">Dioxygenase</keyword>
<dbReference type="Gene3D" id="3.10.180.10">
    <property type="entry name" value="2,3-Dihydroxybiphenyl 1,2-Dioxygenase, domain 1"/>
    <property type="match status" value="1"/>
</dbReference>
<dbReference type="PANTHER" id="PTHR21366">
    <property type="entry name" value="GLYOXALASE FAMILY PROTEIN"/>
    <property type="match status" value="1"/>
</dbReference>
<comment type="similarity">
    <text evidence="1">Belongs to the glyoxalase I family.</text>
</comment>
<protein>
    <submittedName>
        <fullName evidence="3">Biphenyl-2,3-diol 1,2-dioxygenase</fullName>
    </submittedName>
</protein>
<dbReference type="HOGENOM" id="CLU_046006_4_3_1"/>
<comment type="caution">
    <text evidence="3">The sequence shown here is derived from an EMBL/GenBank/DDBJ whole genome shotgun (WGS) entry which is preliminary data.</text>
</comment>
<dbReference type="GO" id="GO:0051213">
    <property type="term" value="F:dioxygenase activity"/>
    <property type="evidence" value="ECO:0007669"/>
    <property type="project" value="UniProtKB-KW"/>
</dbReference>
<dbReference type="GeneID" id="19175449"/>
<dbReference type="VEuPathDB" id="FungiDB:A1O7_00833"/>
<accession>W9W8Q1</accession>
<feature type="domain" description="VOC" evidence="2">
    <location>
        <begin position="9"/>
        <end position="133"/>
    </location>
</feature>
<reference evidence="3 4" key="1">
    <citation type="submission" date="2013-03" db="EMBL/GenBank/DDBJ databases">
        <title>The Genome Sequence of Cladophialophora yegresii CBS 114405.</title>
        <authorList>
            <consortium name="The Broad Institute Genomics Platform"/>
            <person name="Cuomo C."/>
            <person name="de Hoog S."/>
            <person name="Gorbushina A."/>
            <person name="Walker B."/>
            <person name="Young S.K."/>
            <person name="Zeng Q."/>
            <person name="Gargeya S."/>
            <person name="Fitzgerald M."/>
            <person name="Haas B."/>
            <person name="Abouelleil A."/>
            <person name="Allen A.W."/>
            <person name="Alvarado L."/>
            <person name="Arachchi H.M."/>
            <person name="Berlin A.M."/>
            <person name="Chapman S.B."/>
            <person name="Gainer-Dewar J."/>
            <person name="Goldberg J."/>
            <person name="Griggs A."/>
            <person name="Gujja S."/>
            <person name="Hansen M."/>
            <person name="Howarth C."/>
            <person name="Imamovic A."/>
            <person name="Ireland A."/>
            <person name="Larimer J."/>
            <person name="McCowan C."/>
            <person name="Murphy C."/>
            <person name="Pearson M."/>
            <person name="Poon T.W."/>
            <person name="Priest M."/>
            <person name="Roberts A."/>
            <person name="Saif S."/>
            <person name="Shea T."/>
            <person name="Sisk P."/>
            <person name="Sykes S."/>
            <person name="Wortman J."/>
            <person name="Nusbaum C."/>
            <person name="Birren B."/>
        </authorList>
    </citation>
    <scope>NUCLEOTIDE SEQUENCE [LARGE SCALE GENOMIC DNA]</scope>
    <source>
        <strain evidence="3 4">CBS 114405</strain>
    </source>
</reference>
<dbReference type="AlphaFoldDB" id="W9W8Q1"/>
<dbReference type="OrthoDB" id="5371818at2759"/>
<evidence type="ECO:0000313" key="4">
    <source>
        <dbReference type="Proteomes" id="UP000019473"/>
    </source>
</evidence>
<dbReference type="EMBL" id="AMGW01000001">
    <property type="protein sequence ID" value="EXJ64497.1"/>
    <property type="molecule type" value="Genomic_DNA"/>
</dbReference>
<organism evidence="3 4">
    <name type="scientific">Cladophialophora yegresii CBS 114405</name>
    <dbReference type="NCBI Taxonomy" id="1182544"/>
    <lineage>
        <taxon>Eukaryota</taxon>
        <taxon>Fungi</taxon>
        <taxon>Dikarya</taxon>
        <taxon>Ascomycota</taxon>
        <taxon>Pezizomycotina</taxon>
        <taxon>Eurotiomycetes</taxon>
        <taxon>Chaetothyriomycetidae</taxon>
        <taxon>Chaetothyriales</taxon>
        <taxon>Herpotrichiellaceae</taxon>
        <taxon>Cladophialophora</taxon>
    </lineage>
</organism>
<dbReference type="Pfam" id="PF00903">
    <property type="entry name" value="Glyoxalase"/>
    <property type="match status" value="1"/>
</dbReference>
<dbReference type="InterPro" id="IPR050383">
    <property type="entry name" value="GlyoxalaseI/FosfomycinResist"/>
</dbReference>
<gene>
    <name evidence="3" type="ORF">A1O7_00833</name>
</gene>
<sequence>MVSICKAKSLDHFVLTVRDIAATIQFYGEVLGMQHASFAAPTDPNITRHALRFGSQKINLHQSGKEFEPKAQNVQPGSGDLCFLVEDNVEEVLKSLQGLGIDVLEGGKVVERTGAQGKLRSVYVRDPDGNLVE</sequence>
<proteinExistence type="inferred from homology"/>
<evidence type="ECO:0000256" key="1">
    <source>
        <dbReference type="ARBA" id="ARBA00010363"/>
    </source>
</evidence>
<evidence type="ECO:0000313" key="3">
    <source>
        <dbReference type="EMBL" id="EXJ64497.1"/>
    </source>
</evidence>
<dbReference type="SUPFAM" id="SSF54593">
    <property type="entry name" value="Glyoxalase/Bleomycin resistance protein/Dihydroxybiphenyl dioxygenase"/>
    <property type="match status" value="1"/>
</dbReference>
<evidence type="ECO:0000259" key="2">
    <source>
        <dbReference type="PROSITE" id="PS51819"/>
    </source>
</evidence>
<dbReference type="InterPro" id="IPR004360">
    <property type="entry name" value="Glyas_Fos-R_dOase_dom"/>
</dbReference>
<dbReference type="RefSeq" id="XP_007753064.1">
    <property type="nucleotide sequence ID" value="XM_007754874.1"/>
</dbReference>
<dbReference type="InterPro" id="IPR029068">
    <property type="entry name" value="Glyas_Bleomycin-R_OHBP_Dase"/>
</dbReference>
<dbReference type="PROSITE" id="PS51819">
    <property type="entry name" value="VOC"/>
    <property type="match status" value="1"/>
</dbReference>
<dbReference type="CDD" id="cd07253">
    <property type="entry name" value="GLOD5"/>
    <property type="match status" value="1"/>
</dbReference>
<keyword evidence="3" id="KW-0560">Oxidoreductase</keyword>
<dbReference type="InterPro" id="IPR037523">
    <property type="entry name" value="VOC_core"/>
</dbReference>
<keyword evidence="4" id="KW-1185">Reference proteome</keyword>
<name>W9W8Q1_9EURO</name>
<dbReference type="Proteomes" id="UP000019473">
    <property type="component" value="Unassembled WGS sequence"/>
</dbReference>
<dbReference type="PANTHER" id="PTHR21366:SF14">
    <property type="entry name" value="GLYOXALASE DOMAIN-CONTAINING PROTEIN 5"/>
    <property type="match status" value="1"/>
</dbReference>
<dbReference type="eggNOG" id="ENOG502S0RY">
    <property type="taxonomic scope" value="Eukaryota"/>
</dbReference>
<dbReference type="STRING" id="1182544.W9W8Q1"/>